<feature type="transmembrane region" description="Helical" evidence="1">
    <location>
        <begin position="12"/>
        <end position="32"/>
    </location>
</feature>
<proteinExistence type="predicted"/>
<keyword evidence="3" id="KW-1185">Reference proteome</keyword>
<comment type="caution">
    <text evidence="2">The sequence shown here is derived from an EMBL/GenBank/DDBJ whole genome shotgun (WGS) entry which is preliminary data.</text>
</comment>
<name>A0ABT2MD39_9MYCO</name>
<accession>A0ABT2MD39</accession>
<evidence type="ECO:0000256" key="1">
    <source>
        <dbReference type="SAM" id="Phobius"/>
    </source>
</evidence>
<dbReference type="Proteomes" id="UP001206639">
    <property type="component" value="Unassembled WGS sequence"/>
</dbReference>
<keyword evidence="1" id="KW-0812">Transmembrane</keyword>
<keyword evidence="1" id="KW-0472">Membrane</keyword>
<organism evidence="2 3">
    <name type="scientific">Mycobacterium deserti</name>
    <dbReference type="NCBI Taxonomy" id="2978347"/>
    <lineage>
        <taxon>Bacteria</taxon>
        <taxon>Bacillati</taxon>
        <taxon>Actinomycetota</taxon>
        <taxon>Actinomycetes</taxon>
        <taxon>Mycobacteriales</taxon>
        <taxon>Mycobacteriaceae</taxon>
        <taxon>Mycobacterium</taxon>
    </lineage>
</organism>
<evidence type="ECO:0000313" key="3">
    <source>
        <dbReference type="Proteomes" id="UP001206639"/>
    </source>
</evidence>
<reference evidence="3" key="1">
    <citation type="submission" date="2023-07" db="EMBL/GenBank/DDBJ databases">
        <authorList>
            <person name="Deng Y."/>
            <person name="Zhang Y.-Q."/>
        </authorList>
    </citation>
    <scope>NUCLEOTIDE SEQUENCE [LARGE SCALE GENOMIC DNA]</scope>
    <source>
        <strain evidence="3">CPCC 205710</strain>
    </source>
</reference>
<protein>
    <recommendedName>
        <fullName evidence="4">Alanine and proline rich membrane protein</fullName>
    </recommendedName>
</protein>
<dbReference type="RefSeq" id="WP_260993889.1">
    <property type="nucleotide sequence ID" value="NZ_JAODWD010000003.1"/>
</dbReference>
<keyword evidence="1" id="KW-1133">Transmembrane helix</keyword>
<dbReference type="EMBL" id="JAODWD010000003">
    <property type="protein sequence ID" value="MCT7659876.1"/>
    <property type="molecule type" value="Genomic_DNA"/>
</dbReference>
<sequence>MNDDEPRRVNILTIVALVIAIAALGLAGWTFYKTEMAKTEYDATQIADAKAKVCGAMDVVRRGVSLNTNMAPAGGPQDITGAQAVAANARLSLYDGGQYLLARLDPATPAQLSDRVRAFANGLMDIGAHATAGETNDEPAQAARLKEADEANNTIGELCK</sequence>
<evidence type="ECO:0000313" key="2">
    <source>
        <dbReference type="EMBL" id="MCT7659876.1"/>
    </source>
</evidence>
<evidence type="ECO:0008006" key="4">
    <source>
        <dbReference type="Google" id="ProtNLM"/>
    </source>
</evidence>
<gene>
    <name evidence="2" type="ORF">N4S67_15760</name>
</gene>